<organism evidence="10 11">
    <name type="scientific">Aedoeadaptatus acetigenes</name>
    <dbReference type="NCBI Taxonomy" id="2981723"/>
    <lineage>
        <taxon>Bacteria</taxon>
        <taxon>Bacillati</taxon>
        <taxon>Bacillota</taxon>
        <taxon>Tissierellia</taxon>
        <taxon>Tissierellales</taxon>
        <taxon>Peptoniphilaceae</taxon>
        <taxon>Aedoeadaptatus</taxon>
    </lineage>
</organism>
<dbReference type="PANTHER" id="PTHR24221:SF397">
    <property type="entry name" value="ABC TRANSPORTER, ATP-BINDING TRANSMEMBRANE PROTEIN"/>
    <property type="match status" value="1"/>
</dbReference>
<evidence type="ECO:0000259" key="9">
    <source>
        <dbReference type="PROSITE" id="PS50929"/>
    </source>
</evidence>
<dbReference type="InterPro" id="IPR017871">
    <property type="entry name" value="ABC_transporter-like_CS"/>
</dbReference>
<dbReference type="InterPro" id="IPR039421">
    <property type="entry name" value="Type_1_exporter"/>
</dbReference>
<feature type="transmembrane region" description="Helical" evidence="7">
    <location>
        <begin position="138"/>
        <end position="154"/>
    </location>
</feature>
<dbReference type="Pfam" id="PF00664">
    <property type="entry name" value="ABC_membrane"/>
    <property type="match status" value="1"/>
</dbReference>
<dbReference type="InterPro" id="IPR027417">
    <property type="entry name" value="P-loop_NTPase"/>
</dbReference>
<dbReference type="Proteomes" id="UP001481872">
    <property type="component" value="Unassembled WGS sequence"/>
</dbReference>
<feature type="transmembrane region" description="Helical" evidence="7">
    <location>
        <begin position="240"/>
        <end position="261"/>
    </location>
</feature>
<keyword evidence="2 7" id="KW-0812">Transmembrane</keyword>
<dbReference type="InterPro" id="IPR011527">
    <property type="entry name" value="ABC1_TM_dom"/>
</dbReference>
<dbReference type="Pfam" id="PF00005">
    <property type="entry name" value="ABC_tran"/>
    <property type="match status" value="1"/>
</dbReference>
<evidence type="ECO:0000256" key="7">
    <source>
        <dbReference type="SAM" id="Phobius"/>
    </source>
</evidence>
<evidence type="ECO:0000313" key="11">
    <source>
        <dbReference type="Proteomes" id="UP001481872"/>
    </source>
</evidence>
<feature type="transmembrane region" description="Helical" evidence="7">
    <location>
        <begin position="273"/>
        <end position="291"/>
    </location>
</feature>
<keyword evidence="5 7" id="KW-1133">Transmembrane helix</keyword>
<gene>
    <name evidence="10" type="ORF">AAA081_01455</name>
</gene>
<protein>
    <submittedName>
        <fullName evidence="10">ABC transporter ATP-binding protein</fullName>
    </submittedName>
</protein>
<dbReference type="PANTHER" id="PTHR24221">
    <property type="entry name" value="ATP-BINDING CASSETTE SUB-FAMILY B"/>
    <property type="match status" value="1"/>
</dbReference>
<dbReference type="InterPro" id="IPR003439">
    <property type="entry name" value="ABC_transporter-like_ATP-bd"/>
</dbReference>
<name>A0ABV1J4Y5_9FIRM</name>
<feature type="transmembrane region" description="Helical" evidence="7">
    <location>
        <begin position="160"/>
        <end position="177"/>
    </location>
</feature>
<evidence type="ECO:0000256" key="4">
    <source>
        <dbReference type="ARBA" id="ARBA00022840"/>
    </source>
</evidence>
<evidence type="ECO:0000256" key="2">
    <source>
        <dbReference type="ARBA" id="ARBA00022692"/>
    </source>
</evidence>
<feature type="domain" description="ABC transporter" evidence="8">
    <location>
        <begin position="336"/>
        <end position="570"/>
    </location>
</feature>
<evidence type="ECO:0000256" key="5">
    <source>
        <dbReference type="ARBA" id="ARBA00022989"/>
    </source>
</evidence>
<dbReference type="RefSeq" id="WP_349053377.1">
    <property type="nucleotide sequence ID" value="NZ_JBBNPS010000002.1"/>
</dbReference>
<keyword evidence="6 7" id="KW-0472">Membrane</keyword>
<dbReference type="InterPro" id="IPR036640">
    <property type="entry name" value="ABC1_TM_sf"/>
</dbReference>
<sequence length="581" mass="65330">MNTYRKLFAYIPEKRSNGFLSAIFSIAAVCCHLFGYYCLWLALKAIFIQQDFSAGSDYALRVVAAFVAYGILYFLGTWMSHLAAFRLETRLREKGIDHLLTASNTFYDKNQSGRVRKIIDDNVEQTHMAVAHLIPDQTVAILTPILMFVVIGLVDLRLAGFFGVIVLLSGFLCFKMMGEKEFMSAYMEQLDLLNAEAVEYVRGMQVVKLFAAPIVSFKRLYSTINDYADMVYNYSMSCRIPYVTFQWLLNLFIVVPVFYAVYRVGAGDGGGLWAAKALFFALFMGMFFANIMKIMYVSMYHAQANRAVDTLESLFKEMEEKKMVFGKEKDFADGSITFSHVDFSYEDEKILSDFSLHLDAGKIYAFVGPSGGGKSTIAKLVSGLYPVDKGEVMIGEKSMTAYDKEVVMETVGMVFQQAKLFEGLTIYDNVKLAGPEASPEEVHRALALARCEEFKEKFPAGYDTVIGAEGVKLSGGECQRVAIARLFLKDPKILILDEASAAADPENEYEIQKAFSNLMKGRTTIMIAHRMSSIRGVDEILFIEGGKIIERGNHDALMKEDGRYARFVNLYHEANEWRIDG</sequence>
<evidence type="ECO:0000313" key="10">
    <source>
        <dbReference type="EMBL" id="MEQ3352973.1"/>
    </source>
</evidence>
<proteinExistence type="predicted"/>
<dbReference type="PROSITE" id="PS00211">
    <property type="entry name" value="ABC_TRANSPORTER_1"/>
    <property type="match status" value="1"/>
</dbReference>
<evidence type="ECO:0000256" key="3">
    <source>
        <dbReference type="ARBA" id="ARBA00022741"/>
    </source>
</evidence>
<comment type="caution">
    <text evidence="10">The sequence shown here is derived from an EMBL/GenBank/DDBJ whole genome shotgun (WGS) entry which is preliminary data.</text>
</comment>
<keyword evidence="4 10" id="KW-0067">ATP-binding</keyword>
<accession>A0ABV1J4Y5</accession>
<dbReference type="InterPro" id="IPR003593">
    <property type="entry name" value="AAA+_ATPase"/>
</dbReference>
<keyword evidence="3" id="KW-0547">Nucleotide-binding</keyword>
<comment type="subcellular location">
    <subcellularLocation>
        <location evidence="1">Cell membrane</location>
        <topology evidence="1">Multi-pass membrane protein</topology>
    </subcellularLocation>
</comment>
<dbReference type="SMART" id="SM00382">
    <property type="entry name" value="AAA"/>
    <property type="match status" value="1"/>
</dbReference>
<feature type="domain" description="ABC transmembrane type-1" evidence="9">
    <location>
        <begin position="19"/>
        <end position="303"/>
    </location>
</feature>
<keyword evidence="11" id="KW-1185">Reference proteome</keyword>
<evidence type="ECO:0000259" key="8">
    <source>
        <dbReference type="PROSITE" id="PS50893"/>
    </source>
</evidence>
<dbReference type="GO" id="GO:0005524">
    <property type="term" value="F:ATP binding"/>
    <property type="evidence" value="ECO:0007669"/>
    <property type="project" value="UniProtKB-KW"/>
</dbReference>
<dbReference type="PROSITE" id="PS50893">
    <property type="entry name" value="ABC_TRANSPORTER_2"/>
    <property type="match status" value="1"/>
</dbReference>
<dbReference type="EMBL" id="JBBNPS010000002">
    <property type="protein sequence ID" value="MEQ3352973.1"/>
    <property type="molecule type" value="Genomic_DNA"/>
</dbReference>
<evidence type="ECO:0000256" key="6">
    <source>
        <dbReference type="ARBA" id="ARBA00023136"/>
    </source>
</evidence>
<dbReference type="SUPFAM" id="SSF52540">
    <property type="entry name" value="P-loop containing nucleoside triphosphate hydrolases"/>
    <property type="match status" value="1"/>
</dbReference>
<feature type="transmembrane region" description="Helical" evidence="7">
    <location>
        <begin position="20"/>
        <end position="43"/>
    </location>
</feature>
<dbReference type="Gene3D" id="1.20.1560.10">
    <property type="entry name" value="ABC transporter type 1, transmembrane domain"/>
    <property type="match status" value="1"/>
</dbReference>
<evidence type="ECO:0000256" key="1">
    <source>
        <dbReference type="ARBA" id="ARBA00004651"/>
    </source>
</evidence>
<dbReference type="PROSITE" id="PS50929">
    <property type="entry name" value="ABC_TM1F"/>
    <property type="match status" value="1"/>
</dbReference>
<feature type="transmembrane region" description="Helical" evidence="7">
    <location>
        <begin position="63"/>
        <end position="85"/>
    </location>
</feature>
<dbReference type="SUPFAM" id="SSF90123">
    <property type="entry name" value="ABC transporter transmembrane region"/>
    <property type="match status" value="1"/>
</dbReference>
<reference evidence="10 11" key="1">
    <citation type="submission" date="2024-04" db="EMBL/GenBank/DDBJ databases">
        <title>Human intestinal bacterial collection.</title>
        <authorList>
            <person name="Pauvert C."/>
            <person name="Hitch T.C.A."/>
            <person name="Clavel T."/>
        </authorList>
    </citation>
    <scope>NUCLEOTIDE SEQUENCE [LARGE SCALE GENOMIC DNA]</scope>
    <source>
        <strain evidence="10 11">CLA-SR-H026</strain>
    </source>
</reference>
<dbReference type="Gene3D" id="3.40.50.300">
    <property type="entry name" value="P-loop containing nucleotide triphosphate hydrolases"/>
    <property type="match status" value="1"/>
</dbReference>